<gene>
    <name evidence="2" type="ORF">S03H2_09822</name>
</gene>
<dbReference type="AlphaFoldDB" id="X1FBF0"/>
<dbReference type="PANTHER" id="PTHR36836:SF1">
    <property type="entry name" value="COLANIC ACID BIOSYNTHESIS PROTEIN WCAK"/>
    <property type="match status" value="1"/>
</dbReference>
<comment type="caution">
    <text evidence="2">The sequence shown here is derived from an EMBL/GenBank/DDBJ whole genome shotgun (WGS) entry which is preliminary data.</text>
</comment>
<dbReference type="Pfam" id="PF04230">
    <property type="entry name" value="PS_pyruv_trans"/>
    <property type="match status" value="1"/>
</dbReference>
<organism evidence="2">
    <name type="scientific">marine sediment metagenome</name>
    <dbReference type="NCBI Taxonomy" id="412755"/>
    <lineage>
        <taxon>unclassified sequences</taxon>
        <taxon>metagenomes</taxon>
        <taxon>ecological metagenomes</taxon>
    </lineage>
</organism>
<proteinExistence type="predicted"/>
<evidence type="ECO:0000259" key="1">
    <source>
        <dbReference type="Pfam" id="PF04230"/>
    </source>
</evidence>
<dbReference type="PANTHER" id="PTHR36836">
    <property type="entry name" value="COLANIC ACID BIOSYNTHESIS PROTEIN WCAK"/>
    <property type="match status" value="1"/>
</dbReference>
<feature type="non-terminal residue" evidence="2">
    <location>
        <position position="1"/>
    </location>
</feature>
<dbReference type="EMBL" id="BARU01005102">
    <property type="protein sequence ID" value="GAH26734.1"/>
    <property type="molecule type" value="Genomic_DNA"/>
</dbReference>
<feature type="domain" description="Polysaccharide pyruvyl transferase" evidence="1">
    <location>
        <begin position="20"/>
        <end position="246"/>
    </location>
</feature>
<protein>
    <recommendedName>
        <fullName evidence="1">Polysaccharide pyruvyl transferase domain-containing protein</fullName>
    </recommendedName>
</protein>
<reference evidence="2" key="1">
    <citation type="journal article" date="2014" name="Front. Microbiol.">
        <title>High frequency of phylogenetically diverse reductive dehalogenase-homologous genes in deep subseafloor sedimentary metagenomes.</title>
        <authorList>
            <person name="Kawai M."/>
            <person name="Futagami T."/>
            <person name="Toyoda A."/>
            <person name="Takaki Y."/>
            <person name="Nishi S."/>
            <person name="Hori S."/>
            <person name="Arai W."/>
            <person name="Tsubouchi T."/>
            <person name="Morono Y."/>
            <person name="Uchiyama I."/>
            <person name="Ito T."/>
            <person name="Fujiyama A."/>
            <person name="Inagaki F."/>
            <person name="Takami H."/>
        </authorList>
    </citation>
    <scope>NUCLEOTIDE SEQUENCE</scope>
    <source>
        <strain evidence="2">Expedition CK06-06</strain>
    </source>
</reference>
<evidence type="ECO:0000313" key="2">
    <source>
        <dbReference type="EMBL" id="GAH26734.1"/>
    </source>
</evidence>
<dbReference type="InterPro" id="IPR007345">
    <property type="entry name" value="Polysacch_pyruvyl_Trfase"/>
</dbReference>
<sequence>DIPIANFSIKCDILTIEKIKQMNEEASILLIGGSGLYSNLANSPSGWYFHCETKLFKEIRVPIVLYAIGAMNNFEYDVYGELSSKARQSIVEINKLSALSSVRDIRTFGILQKMGVSGHCLIADPACFLEPSPIKNLLKKFVAINFIDYKPILKHYSAGLLYIAYMLCASLKKRGYSIIFVAHDCLEHSFYLKIKENFPELLYYNEDNPKEMVYIYSKADFSIGVRCHSNIFSFAGNTPMISLMYDEKQIEFMSSIGMGKYALRIDKNLTLENAVDKIDNIIEKKGRIRKDFAELKKRFLDTELNFVKKVVGLIK</sequence>
<accession>X1FBF0</accession>
<name>X1FBF0_9ZZZZ</name>